<proteinExistence type="predicted"/>
<name>A0AAW1Q6C7_9CHLO</name>
<comment type="caution">
    <text evidence="1">The sequence shown here is derived from an EMBL/GenBank/DDBJ whole genome shotgun (WGS) entry which is preliminary data.</text>
</comment>
<dbReference type="Proteomes" id="UP001489004">
    <property type="component" value="Unassembled WGS sequence"/>
</dbReference>
<dbReference type="AlphaFoldDB" id="A0AAW1Q6C7"/>
<sequence>MDYLHIFSRLKRQPKSNEVVLDLRDPQPQRLRASLQASTATGEPGYLKGGVSNGEQPITDAKAAYLNAIKTMPMPIKTIQEAAAGT</sequence>
<accession>A0AAW1Q6C7</accession>
<protein>
    <submittedName>
        <fullName evidence="1">Uncharacterized protein</fullName>
    </submittedName>
</protein>
<organism evidence="1 2">
    <name type="scientific">[Myrmecia] bisecta</name>
    <dbReference type="NCBI Taxonomy" id="41462"/>
    <lineage>
        <taxon>Eukaryota</taxon>
        <taxon>Viridiplantae</taxon>
        <taxon>Chlorophyta</taxon>
        <taxon>core chlorophytes</taxon>
        <taxon>Trebouxiophyceae</taxon>
        <taxon>Trebouxiales</taxon>
        <taxon>Trebouxiaceae</taxon>
        <taxon>Myrmecia</taxon>
    </lineage>
</organism>
<dbReference type="EMBL" id="JALJOR010000004">
    <property type="protein sequence ID" value="KAK9817675.1"/>
    <property type="molecule type" value="Genomic_DNA"/>
</dbReference>
<keyword evidence="2" id="KW-1185">Reference proteome</keyword>
<gene>
    <name evidence="1" type="ORF">WJX72_000505</name>
</gene>
<evidence type="ECO:0000313" key="1">
    <source>
        <dbReference type="EMBL" id="KAK9817675.1"/>
    </source>
</evidence>
<evidence type="ECO:0000313" key="2">
    <source>
        <dbReference type="Proteomes" id="UP001489004"/>
    </source>
</evidence>
<reference evidence="1 2" key="1">
    <citation type="journal article" date="2024" name="Nat. Commun.">
        <title>Phylogenomics reveals the evolutionary origins of lichenization in chlorophyte algae.</title>
        <authorList>
            <person name="Puginier C."/>
            <person name="Libourel C."/>
            <person name="Otte J."/>
            <person name="Skaloud P."/>
            <person name="Haon M."/>
            <person name="Grisel S."/>
            <person name="Petersen M."/>
            <person name="Berrin J.G."/>
            <person name="Delaux P.M."/>
            <person name="Dal Grande F."/>
            <person name="Keller J."/>
        </authorList>
    </citation>
    <scope>NUCLEOTIDE SEQUENCE [LARGE SCALE GENOMIC DNA]</scope>
    <source>
        <strain evidence="1 2">SAG 2043</strain>
    </source>
</reference>